<evidence type="ECO:0000313" key="8">
    <source>
        <dbReference type="Proteomes" id="UP001501310"/>
    </source>
</evidence>
<name>A0ABP7RTN6_9SPHN</name>
<feature type="signal peptide" evidence="5">
    <location>
        <begin position="1"/>
        <end position="32"/>
    </location>
</feature>
<dbReference type="PANTHER" id="PTHR30290">
    <property type="entry name" value="PERIPLASMIC BINDING COMPONENT OF ABC TRANSPORTER"/>
    <property type="match status" value="1"/>
</dbReference>
<dbReference type="PANTHER" id="PTHR30290:SF10">
    <property type="entry name" value="PERIPLASMIC OLIGOPEPTIDE-BINDING PROTEIN-RELATED"/>
    <property type="match status" value="1"/>
</dbReference>
<evidence type="ECO:0000256" key="4">
    <source>
        <dbReference type="ARBA" id="ARBA00022729"/>
    </source>
</evidence>
<evidence type="ECO:0000313" key="7">
    <source>
        <dbReference type="EMBL" id="GAA4002087.1"/>
    </source>
</evidence>
<dbReference type="Gene3D" id="3.10.105.10">
    <property type="entry name" value="Dipeptide-binding Protein, Domain 3"/>
    <property type="match status" value="1"/>
</dbReference>
<dbReference type="RefSeq" id="WP_344709227.1">
    <property type="nucleotide sequence ID" value="NZ_BAAAZD010000001.1"/>
</dbReference>
<keyword evidence="4 5" id="KW-0732">Signal</keyword>
<dbReference type="InterPro" id="IPR000914">
    <property type="entry name" value="SBP_5_dom"/>
</dbReference>
<keyword evidence="8" id="KW-1185">Reference proteome</keyword>
<keyword evidence="3" id="KW-0813">Transport</keyword>
<comment type="subcellular location">
    <subcellularLocation>
        <location evidence="1">Periplasm</location>
    </subcellularLocation>
</comment>
<dbReference type="Gene3D" id="3.40.190.10">
    <property type="entry name" value="Periplasmic binding protein-like II"/>
    <property type="match status" value="1"/>
</dbReference>
<comment type="similarity">
    <text evidence="2">Belongs to the bacterial solute-binding protein 5 family.</text>
</comment>
<evidence type="ECO:0000259" key="6">
    <source>
        <dbReference type="Pfam" id="PF00496"/>
    </source>
</evidence>
<evidence type="ECO:0000256" key="2">
    <source>
        <dbReference type="ARBA" id="ARBA00005695"/>
    </source>
</evidence>
<protein>
    <submittedName>
        <fullName evidence="7">ABC transporter substrate-binding protein</fullName>
    </submittedName>
</protein>
<evidence type="ECO:0000256" key="3">
    <source>
        <dbReference type="ARBA" id="ARBA00022448"/>
    </source>
</evidence>
<dbReference type="SUPFAM" id="SSF53850">
    <property type="entry name" value="Periplasmic binding protein-like II"/>
    <property type="match status" value="1"/>
</dbReference>
<dbReference type="InterPro" id="IPR039424">
    <property type="entry name" value="SBP_5"/>
</dbReference>
<comment type="caution">
    <text evidence="7">The sequence shown here is derived from an EMBL/GenBank/DDBJ whole genome shotgun (WGS) entry which is preliminary data.</text>
</comment>
<organism evidence="7 8">
    <name type="scientific">Sphingomonas humi</name>
    <dbReference type="NCBI Taxonomy" id="335630"/>
    <lineage>
        <taxon>Bacteria</taxon>
        <taxon>Pseudomonadati</taxon>
        <taxon>Pseudomonadota</taxon>
        <taxon>Alphaproteobacteria</taxon>
        <taxon>Sphingomonadales</taxon>
        <taxon>Sphingomonadaceae</taxon>
        <taxon>Sphingomonas</taxon>
    </lineage>
</organism>
<reference evidence="8" key="1">
    <citation type="journal article" date="2019" name="Int. J. Syst. Evol. Microbiol.">
        <title>The Global Catalogue of Microorganisms (GCM) 10K type strain sequencing project: providing services to taxonomists for standard genome sequencing and annotation.</title>
        <authorList>
            <consortium name="The Broad Institute Genomics Platform"/>
            <consortium name="The Broad Institute Genome Sequencing Center for Infectious Disease"/>
            <person name="Wu L."/>
            <person name="Ma J."/>
        </authorList>
    </citation>
    <scope>NUCLEOTIDE SEQUENCE [LARGE SCALE GENOMIC DNA]</scope>
    <source>
        <strain evidence="8">JCM 16603</strain>
    </source>
</reference>
<evidence type="ECO:0000256" key="5">
    <source>
        <dbReference type="SAM" id="SignalP"/>
    </source>
</evidence>
<accession>A0ABP7RTN6</accession>
<sequence>MPLRKLHRRFDRSASLLLLVAAVAGLNGCRQAGTGEVDAVIIADRLPKLSDPLSGNLAAPDLMLVSNVAQGLVRFDAAGDIAPGLAERWAVSDDGLSYVFRLRSDGWSDGRKVRARDVVRLIQRQLARRGRDPLLDTLGAVREVVAMTDRVIAIELNAPRPHLLQLLAQPEFGLVRGNAGSGPLTEKADGDSLLLTRTLPGFDGDEAQQERVRLGKASARQAIARFASGEIELVLGGTVADVPLATSAKLPRNSLRIDPVAGLFGLVPARKDGLAADQAVRALLDAAIDRQAMVAALSVPGLQPRASLLQPGLDGISAPFQPEWAPLSQEERRPALTERGRALFPLASGSQSPPTLEPRRVVRVALPGGPGGAIILQRLKADWEPLGLQVVEAGEGPADFRFIDEVAPSSSPAWFLRRFRCDFVPVCSEEADQLLDAARLTGFPPQRNRFFADAERLMREEVLFIPIAAPVRWSLAARGVAGFAENRFGLHTLTDLRIAADTRN</sequence>
<dbReference type="Proteomes" id="UP001501310">
    <property type="component" value="Unassembled WGS sequence"/>
</dbReference>
<dbReference type="Pfam" id="PF00496">
    <property type="entry name" value="SBP_bac_5"/>
    <property type="match status" value="1"/>
</dbReference>
<proteinExistence type="inferred from homology"/>
<dbReference type="EMBL" id="BAAAZD010000001">
    <property type="protein sequence ID" value="GAA4002087.1"/>
    <property type="molecule type" value="Genomic_DNA"/>
</dbReference>
<evidence type="ECO:0000256" key="1">
    <source>
        <dbReference type="ARBA" id="ARBA00004418"/>
    </source>
</evidence>
<feature type="domain" description="Solute-binding protein family 5" evidence="6">
    <location>
        <begin position="81"/>
        <end position="337"/>
    </location>
</feature>
<feature type="chain" id="PRO_5047043713" evidence="5">
    <location>
        <begin position="33"/>
        <end position="504"/>
    </location>
</feature>
<gene>
    <name evidence="7" type="ORF">GCM10022211_11580</name>
</gene>